<comment type="caution">
    <text evidence="5">The sequence shown here is derived from an EMBL/GenBank/DDBJ whole genome shotgun (WGS) entry which is preliminary data.</text>
</comment>
<dbReference type="Proteomes" id="UP000193944">
    <property type="component" value="Unassembled WGS sequence"/>
</dbReference>
<dbReference type="STRING" id="1754192.A0A1Y1WVD5"/>
<reference evidence="5 6" key="1">
    <citation type="submission" date="2016-08" db="EMBL/GenBank/DDBJ databases">
        <title>A Parts List for Fungal Cellulosomes Revealed by Comparative Genomics.</title>
        <authorList>
            <consortium name="DOE Joint Genome Institute"/>
            <person name="Haitjema C.H."/>
            <person name="Gilmore S.P."/>
            <person name="Henske J.K."/>
            <person name="Solomon K.V."/>
            <person name="De Groot R."/>
            <person name="Kuo A."/>
            <person name="Mondo S.J."/>
            <person name="Salamov A.A."/>
            <person name="Labutti K."/>
            <person name="Zhao Z."/>
            <person name="Chiniquy J."/>
            <person name="Barry K."/>
            <person name="Brewer H.M."/>
            <person name="Purvine S.O."/>
            <person name="Wright A.T."/>
            <person name="Boxma B."/>
            <person name="Van Alen T."/>
            <person name="Hackstein J.H."/>
            <person name="Baker S.E."/>
            <person name="Grigoriev I.V."/>
            <person name="O'Malley M.A."/>
        </authorList>
    </citation>
    <scope>NUCLEOTIDE SEQUENCE [LARGE SCALE GENOMIC DNA]</scope>
    <source>
        <strain evidence="5 6">S4</strain>
    </source>
</reference>
<dbReference type="SMART" id="SM00160">
    <property type="entry name" value="RanBD"/>
    <property type="match status" value="1"/>
</dbReference>
<accession>A0A1Y1WVD5</accession>
<dbReference type="PANTHER" id="PTHR23138:SF142">
    <property type="entry name" value="RAN-BINDING PROTEIN 3B-RELATED"/>
    <property type="match status" value="1"/>
</dbReference>
<dbReference type="InterPro" id="IPR011993">
    <property type="entry name" value="PH-like_dom_sf"/>
</dbReference>
<dbReference type="PANTHER" id="PTHR23138">
    <property type="entry name" value="RAN BINDING PROTEIN"/>
    <property type="match status" value="1"/>
</dbReference>
<dbReference type="EMBL" id="MCFG01000246">
    <property type="protein sequence ID" value="ORX77473.1"/>
    <property type="molecule type" value="Genomic_DNA"/>
</dbReference>
<evidence type="ECO:0000259" key="4">
    <source>
        <dbReference type="PROSITE" id="PS50196"/>
    </source>
</evidence>
<dbReference type="AlphaFoldDB" id="A0A1Y1WVD5"/>
<dbReference type="InterPro" id="IPR000156">
    <property type="entry name" value="Ran_bind_dom"/>
</dbReference>
<evidence type="ECO:0000256" key="1">
    <source>
        <dbReference type="ARBA" id="ARBA00004123"/>
    </source>
</evidence>
<feature type="region of interest" description="Disordered" evidence="3">
    <location>
        <begin position="1"/>
        <end position="63"/>
    </location>
</feature>
<evidence type="ECO:0000256" key="2">
    <source>
        <dbReference type="ARBA" id="ARBA00023242"/>
    </source>
</evidence>
<evidence type="ECO:0000256" key="3">
    <source>
        <dbReference type="SAM" id="MobiDB-lite"/>
    </source>
</evidence>
<feature type="compositionally biased region" description="Basic and acidic residues" evidence="3">
    <location>
        <begin position="1"/>
        <end position="44"/>
    </location>
</feature>
<feature type="compositionally biased region" description="Basic and acidic residues" evidence="3">
    <location>
        <begin position="109"/>
        <end position="132"/>
    </location>
</feature>
<proteinExistence type="predicted"/>
<dbReference type="Gene3D" id="2.30.29.30">
    <property type="entry name" value="Pleckstrin-homology domain (PH domain)/Phosphotyrosine-binding domain (PTB)"/>
    <property type="match status" value="1"/>
</dbReference>
<dbReference type="InterPro" id="IPR045255">
    <property type="entry name" value="RanBP1-like"/>
</dbReference>
<sequence>ENEEKNIDNKDKLDNKNSEENKEEEKEKDKEEKEPTTKKPKIDESTNTPKKKIFGTSSSNVSFSSFASYSKGSTFGNLSNNNTTFSSFGKSSSDSKDTFASLLKSEGTSFDKKKEESNDKNKQFKETDTKTGEEDEECIHSVRAKLYEDENNSWKERGIGLLKINRNKENKSKVRLVMRVEGILRVILNERLIPNMKFNIIQDKYISFAAISDSKTIKKYLIKCGTAMSANELYQALIKATPEEK</sequence>
<feature type="non-terminal residue" evidence="5">
    <location>
        <position position="1"/>
    </location>
</feature>
<gene>
    <name evidence="5" type="ORF">BCR32DRAFT_328912</name>
</gene>
<dbReference type="PROSITE" id="PS50196">
    <property type="entry name" value="RANBD1"/>
    <property type="match status" value="1"/>
</dbReference>
<dbReference type="OrthoDB" id="185618at2759"/>
<comment type="subcellular location">
    <subcellularLocation>
        <location evidence="1">Nucleus</location>
    </subcellularLocation>
</comment>
<dbReference type="Pfam" id="PF00638">
    <property type="entry name" value="Ran_BP1"/>
    <property type="match status" value="1"/>
</dbReference>
<organism evidence="5 6">
    <name type="scientific">Anaeromyces robustus</name>
    <dbReference type="NCBI Taxonomy" id="1754192"/>
    <lineage>
        <taxon>Eukaryota</taxon>
        <taxon>Fungi</taxon>
        <taxon>Fungi incertae sedis</taxon>
        <taxon>Chytridiomycota</taxon>
        <taxon>Chytridiomycota incertae sedis</taxon>
        <taxon>Neocallimastigomycetes</taxon>
        <taxon>Neocallimastigales</taxon>
        <taxon>Neocallimastigaceae</taxon>
        <taxon>Anaeromyces</taxon>
    </lineage>
</organism>
<name>A0A1Y1WVD5_9FUNG</name>
<feature type="domain" description="RanBD1" evidence="4">
    <location>
        <begin position="125"/>
        <end position="199"/>
    </location>
</feature>
<dbReference type="SUPFAM" id="SSF50729">
    <property type="entry name" value="PH domain-like"/>
    <property type="match status" value="1"/>
</dbReference>
<keyword evidence="2" id="KW-0539">Nucleus</keyword>
<evidence type="ECO:0000313" key="5">
    <source>
        <dbReference type="EMBL" id="ORX77473.1"/>
    </source>
</evidence>
<protein>
    <submittedName>
        <fullName evidence="5">PH domain-like protein</fullName>
    </submittedName>
</protein>
<feature type="region of interest" description="Disordered" evidence="3">
    <location>
        <begin position="108"/>
        <end position="135"/>
    </location>
</feature>
<keyword evidence="6" id="KW-1185">Reference proteome</keyword>
<reference evidence="5 6" key="2">
    <citation type="submission" date="2016-08" db="EMBL/GenBank/DDBJ databases">
        <title>Pervasive Adenine N6-methylation of Active Genes in Fungi.</title>
        <authorList>
            <consortium name="DOE Joint Genome Institute"/>
            <person name="Mondo S.J."/>
            <person name="Dannebaum R.O."/>
            <person name="Kuo R.C."/>
            <person name="Labutti K."/>
            <person name="Haridas S."/>
            <person name="Kuo A."/>
            <person name="Salamov A."/>
            <person name="Ahrendt S.R."/>
            <person name="Lipzen A."/>
            <person name="Sullivan W."/>
            <person name="Andreopoulos W.B."/>
            <person name="Clum A."/>
            <person name="Lindquist E."/>
            <person name="Daum C."/>
            <person name="Ramamoorthy G.K."/>
            <person name="Gryganskyi A."/>
            <person name="Culley D."/>
            <person name="Magnuson J.K."/>
            <person name="James T.Y."/>
            <person name="O'Malley M.A."/>
            <person name="Stajich J.E."/>
            <person name="Spatafora J.W."/>
            <person name="Visel A."/>
            <person name="Grigoriev I.V."/>
        </authorList>
    </citation>
    <scope>NUCLEOTIDE SEQUENCE [LARGE SCALE GENOMIC DNA]</scope>
    <source>
        <strain evidence="5 6">S4</strain>
    </source>
</reference>
<dbReference type="GO" id="GO:0005634">
    <property type="term" value="C:nucleus"/>
    <property type="evidence" value="ECO:0007669"/>
    <property type="project" value="UniProtKB-SubCell"/>
</dbReference>
<evidence type="ECO:0000313" key="6">
    <source>
        <dbReference type="Proteomes" id="UP000193944"/>
    </source>
</evidence>